<feature type="transmembrane region" description="Helical" evidence="6">
    <location>
        <begin position="6"/>
        <end position="34"/>
    </location>
</feature>
<protein>
    <recommendedName>
        <fullName evidence="7">Cytochrome C biogenesis protein transmembrane domain-containing protein</fullName>
    </recommendedName>
</protein>
<feature type="transmembrane region" description="Helical" evidence="6">
    <location>
        <begin position="97"/>
        <end position="118"/>
    </location>
</feature>
<evidence type="ECO:0000256" key="4">
    <source>
        <dbReference type="ARBA" id="ARBA00022989"/>
    </source>
</evidence>
<evidence type="ECO:0000259" key="7">
    <source>
        <dbReference type="Pfam" id="PF02683"/>
    </source>
</evidence>
<gene>
    <name evidence="8" type="ORF">A3B24_02810</name>
</gene>
<dbReference type="GO" id="GO:0017004">
    <property type="term" value="P:cytochrome complex assembly"/>
    <property type="evidence" value="ECO:0007669"/>
    <property type="project" value="InterPro"/>
</dbReference>
<dbReference type="PANTHER" id="PTHR31272:SF4">
    <property type="entry name" value="CYTOCHROME C-TYPE BIOGENESIS PROTEIN HI_1454-RELATED"/>
    <property type="match status" value="1"/>
</dbReference>
<dbReference type="Pfam" id="PF02683">
    <property type="entry name" value="DsbD_TM"/>
    <property type="match status" value="1"/>
</dbReference>
<name>A0A1G2RIZ0_9BACT</name>
<evidence type="ECO:0000313" key="8">
    <source>
        <dbReference type="EMBL" id="OHA72815.1"/>
    </source>
</evidence>
<organism evidence="8 9">
    <name type="scientific">Candidatus Wildermuthbacteria bacterium RIFCSPLOWO2_01_FULL_48_16</name>
    <dbReference type="NCBI Taxonomy" id="1802461"/>
    <lineage>
        <taxon>Bacteria</taxon>
        <taxon>Candidatus Wildermuthiibacteriota</taxon>
    </lineage>
</organism>
<feature type="transmembrane region" description="Helical" evidence="6">
    <location>
        <begin position="169"/>
        <end position="194"/>
    </location>
</feature>
<feature type="domain" description="Cytochrome C biogenesis protein transmembrane" evidence="7">
    <location>
        <begin position="9"/>
        <end position="228"/>
    </location>
</feature>
<dbReference type="AlphaFoldDB" id="A0A1G2RIZ0"/>
<keyword evidence="3 6" id="KW-0812">Transmembrane</keyword>
<proteinExistence type="inferred from homology"/>
<evidence type="ECO:0000256" key="3">
    <source>
        <dbReference type="ARBA" id="ARBA00022692"/>
    </source>
</evidence>
<dbReference type="InterPro" id="IPR051790">
    <property type="entry name" value="Cytochrome_c-biogenesis_DsbD"/>
</dbReference>
<accession>A0A1G2RIZ0</accession>
<dbReference type="EMBL" id="MHUG01000022">
    <property type="protein sequence ID" value="OHA72815.1"/>
    <property type="molecule type" value="Genomic_DNA"/>
</dbReference>
<sequence>MDASAFVIPAFVAGILTFLAPCTLPLVPGYLSFISGASAEELKNPETRARARRKIFVNGVLYMVGFSSVFIVLGSLFGLGGAALLEYRFLLTRIGGIFVILFGVFLLAPTFPLFRFLLPERQVAGLDKLKPGTALSSLIFGSTFAFGWSPCVGPILGTVLTLAASTATVVTGALLLSVFSLGLALPFLATALAIGWASQHFARLAGYLRFVSIIGGIFLITLGIFMVTDSFNIWIAYFYQLFDFINYESLLEYL</sequence>
<dbReference type="Proteomes" id="UP000176917">
    <property type="component" value="Unassembled WGS sequence"/>
</dbReference>
<evidence type="ECO:0000256" key="6">
    <source>
        <dbReference type="SAM" id="Phobius"/>
    </source>
</evidence>
<comment type="subcellular location">
    <subcellularLocation>
        <location evidence="1">Membrane</location>
        <topology evidence="1">Multi-pass membrane protein</topology>
    </subcellularLocation>
</comment>
<keyword evidence="5 6" id="KW-0472">Membrane</keyword>
<dbReference type="InterPro" id="IPR003834">
    <property type="entry name" value="Cyt_c_assmbl_TM_dom"/>
</dbReference>
<reference evidence="8 9" key="1">
    <citation type="journal article" date="2016" name="Nat. Commun.">
        <title>Thousands of microbial genomes shed light on interconnected biogeochemical processes in an aquifer system.</title>
        <authorList>
            <person name="Anantharaman K."/>
            <person name="Brown C.T."/>
            <person name="Hug L.A."/>
            <person name="Sharon I."/>
            <person name="Castelle C.J."/>
            <person name="Probst A.J."/>
            <person name="Thomas B.C."/>
            <person name="Singh A."/>
            <person name="Wilkins M.J."/>
            <person name="Karaoz U."/>
            <person name="Brodie E.L."/>
            <person name="Williams K.H."/>
            <person name="Hubbard S.S."/>
            <person name="Banfield J.F."/>
        </authorList>
    </citation>
    <scope>NUCLEOTIDE SEQUENCE [LARGE SCALE GENOMIC DNA]</scope>
</reference>
<dbReference type="STRING" id="1802461.A3B24_02810"/>
<dbReference type="GO" id="GO:0016020">
    <property type="term" value="C:membrane"/>
    <property type="evidence" value="ECO:0007669"/>
    <property type="project" value="UniProtKB-SubCell"/>
</dbReference>
<evidence type="ECO:0000313" key="9">
    <source>
        <dbReference type="Proteomes" id="UP000176917"/>
    </source>
</evidence>
<evidence type="ECO:0000256" key="2">
    <source>
        <dbReference type="ARBA" id="ARBA00006143"/>
    </source>
</evidence>
<feature type="transmembrane region" description="Helical" evidence="6">
    <location>
        <begin position="55"/>
        <end position="77"/>
    </location>
</feature>
<feature type="transmembrane region" description="Helical" evidence="6">
    <location>
        <begin position="138"/>
        <end position="163"/>
    </location>
</feature>
<dbReference type="PANTHER" id="PTHR31272">
    <property type="entry name" value="CYTOCHROME C-TYPE BIOGENESIS PROTEIN HI_1454-RELATED"/>
    <property type="match status" value="1"/>
</dbReference>
<comment type="caution">
    <text evidence="8">The sequence shown here is derived from an EMBL/GenBank/DDBJ whole genome shotgun (WGS) entry which is preliminary data.</text>
</comment>
<feature type="transmembrane region" description="Helical" evidence="6">
    <location>
        <begin position="206"/>
        <end position="227"/>
    </location>
</feature>
<evidence type="ECO:0000256" key="1">
    <source>
        <dbReference type="ARBA" id="ARBA00004141"/>
    </source>
</evidence>
<evidence type="ECO:0000256" key="5">
    <source>
        <dbReference type="ARBA" id="ARBA00023136"/>
    </source>
</evidence>
<comment type="similarity">
    <text evidence="2">Belongs to the DsbD family.</text>
</comment>
<keyword evidence="4 6" id="KW-1133">Transmembrane helix</keyword>